<keyword evidence="3" id="KW-1185">Reference proteome</keyword>
<dbReference type="SUPFAM" id="SSF55729">
    <property type="entry name" value="Acyl-CoA N-acyltransferases (Nat)"/>
    <property type="match status" value="1"/>
</dbReference>
<reference evidence="3" key="1">
    <citation type="journal article" date="2019" name="Int. J. Syst. Evol. Microbiol.">
        <title>The Global Catalogue of Microorganisms (GCM) 10K type strain sequencing project: providing services to taxonomists for standard genome sequencing and annotation.</title>
        <authorList>
            <consortium name="The Broad Institute Genomics Platform"/>
            <consortium name="The Broad Institute Genome Sequencing Center for Infectious Disease"/>
            <person name="Wu L."/>
            <person name="Ma J."/>
        </authorList>
    </citation>
    <scope>NUCLEOTIDE SEQUENCE [LARGE SCALE GENOMIC DNA]</scope>
    <source>
        <strain evidence="3">CGMCC 1.18575</strain>
    </source>
</reference>
<keyword evidence="2" id="KW-0012">Acyltransferase</keyword>
<dbReference type="EMBL" id="JBHSMI010000002">
    <property type="protein sequence ID" value="MFC5401261.1"/>
    <property type="molecule type" value="Genomic_DNA"/>
</dbReference>
<dbReference type="GO" id="GO:0016746">
    <property type="term" value="F:acyltransferase activity"/>
    <property type="evidence" value="ECO:0007669"/>
    <property type="project" value="UniProtKB-KW"/>
</dbReference>
<dbReference type="InterPro" id="IPR016181">
    <property type="entry name" value="Acyl_CoA_acyltransferase"/>
</dbReference>
<gene>
    <name evidence="2" type="primary">eis</name>
    <name evidence="2" type="ORF">ACFPOF_00790</name>
</gene>
<dbReference type="InterPro" id="IPR041380">
    <property type="entry name" value="Acetyltransf_17"/>
</dbReference>
<dbReference type="Pfam" id="PF13530">
    <property type="entry name" value="SCP2_2"/>
    <property type="match status" value="1"/>
</dbReference>
<comment type="caution">
    <text evidence="2">The sequence shown here is derived from an EMBL/GenBank/DDBJ whole genome shotgun (WGS) entry which is preliminary data.</text>
</comment>
<evidence type="ECO:0000313" key="2">
    <source>
        <dbReference type="EMBL" id="MFC5401261.1"/>
    </source>
</evidence>
<dbReference type="InterPro" id="IPR000182">
    <property type="entry name" value="GNAT_dom"/>
</dbReference>
<sequence>MEIRQLRMDDYEERMALSQFAFQMRFSELELETRRSKYRPDCDWGAFDEDGRLLSATLIIPLETWIQERKMAMGGIAGVATWPDARRQGCVSKLLFHSLETMKKDGQSISMLYPFSFPFYHKFGWEMTVERKKYTIPTGLLPARLHGPGTVKRVAKPDFAVLDRVYSTYASKYSGTLARNSEWWEERIFAKSGTWAVYENESGQPEGYVFYDVANRQLTVHDWADTSEQARVALWTYIANHDSMIDEATLIAPIDDPLPFLLPNPKIKQEIIPYFMSRIVDAEAFVGQYAWAPGVDGEYVTLRISDAQAPWNDGLFRLEWSGDGAGKLVRVTDDNGGAVDENSVASEAISCDIQALAAMLLGGRKPSMLKRHGRITGDDRTTALLERRIPEQTVYLADFF</sequence>
<dbReference type="Proteomes" id="UP001596113">
    <property type="component" value="Unassembled WGS sequence"/>
</dbReference>
<dbReference type="PROSITE" id="PS51186">
    <property type="entry name" value="GNAT"/>
    <property type="match status" value="1"/>
</dbReference>
<feature type="domain" description="N-acetyltransferase" evidence="1">
    <location>
        <begin position="1"/>
        <end position="147"/>
    </location>
</feature>
<dbReference type="Gene3D" id="3.30.1050.10">
    <property type="entry name" value="SCP2 sterol-binding domain"/>
    <property type="match status" value="1"/>
</dbReference>
<dbReference type="Pfam" id="PF17668">
    <property type="entry name" value="Acetyltransf_17"/>
    <property type="match status" value="1"/>
</dbReference>
<dbReference type="PANTHER" id="PTHR37817">
    <property type="entry name" value="N-ACETYLTRANSFERASE EIS"/>
    <property type="match status" value="1"/>
</dbReference>
<evidence type="ECO:0000259" key="1">
    <source>
        <dbReference type="PROSITE" id="PS51186"/>
    </source>
</evidence>
<dbReference type="InterPro" id="IPR036527">
    <property type="entry name" value="SCP2_sterol-bd_dom_sf"/>
</dbReference>
<accession>A0ABW0HJC8</accession>
<dbReference type="Gene3D" id="3.40.630.30">
    <property type="match status" value="2"/>
</dbReference>
<dbReference type="InterPro" id="IPR051554">
    <property type="entry name" value="Acetyltransferase_Eis"/>
</dbReference>
<name>A0ABW0HJC8_9BACL</name>
<keyword evidence="2" id="KW-0808">Transferase</keyword>
<evidence type="ECO:0000313" key="3">
    <source>
        <dbReference type="Proteomes" id="UP001596113"/>
    </source>
</evidence>
<dbReference type="RefSeq" id="WP_378128651.1">
    <property type="nucleotide sequence ID" value="NZ_JBHSMI010000002.1"/>
</dbReference>
<dbReference type="Pfam" id="PF13527">
    <property type="entry name" value="Acetyltransf_9"/>
    <property type="match status" value="1"/>
</dbReference>
<dbReference type="SUPFAM" id="SSF55718">
    <property type="entry name" value="SCP-like"/>
    <property type="match status" value="1"/>
</dbReference>
<dbReference type="InterPro" id="IPR025559">
    <property type="entry name" value="Eis_dom"/>
</dbReference>
<dbReference type="EC" id="2.3.1.-" evidence="2"/>
<organism evidence="2 3">
    <name type="scientific">Cohnella soli</name>
    <dbReference type="NCBI Taxonomy" id="425005"/>
    <lineage>
        <taxon>Bacteria</taxon>
        <taxon>Bacillati</taxon>
        <taxon>Bacillota</taxon>
        <taxon>Bacilli</taxon>
        <taxon>Bacillales</taxon>
        <taxon>Paenibacillaceae</taxon>
        <taxon>Cohnella</taxon>
    </lineage>
</organism>
<dbReference type="PANTHER" id="PTHR37817:SF1">
    <property type="entry name" value="N-ACETYLTRANSFERASE EIS"/>
    <property type="match status" value="1"/>
</dbReference>
<proteinExistence type="predicted"/>
<protein>
    <submittedName>
        <fullName evidence="2">Enhanced intracellular survival protein Eis</fullName>
        <ecNumber evidence="2">2.3.1.-</ecNumber>
    </submittedName>
</protein>